<keyword evidence="3" id="KW-1185">Reference proteome</keyword>
<sequence length="94" mass="10519">MSRSHATSTGQTNGVERIRPFKAAAGTTNTKSTHGNHSPSCAKEKKKDPKWTLSGKDRKERKKCPPTQCKHSREREDAEASEESAKLKQQQLEK</sequence>
<organism evidence="2 3">
    <name type="scientific">Araneus ventricosus</name>
    <name type="common">Orbweaver spider</name>
    <name type="synonym">Epeira ventricosa</name>
    <dbReference type="NCBI Taxonomy" id="182803"/>
    <lineage>
        <taxon>Eukaryota</taxon>
        <taxon>Metazoa</taxon>
        <taxon>Ecdysozoa</taxon>
        <taxon>Arthropoda</taxon>
        <taxon>Chelicerata</taxon>
        <taxon>Arachnida</taxon>
        <taxon>Araneae</taxon>
        <taxon>Araneomorphae</taxon>
        <taxon>Entelegynae</taxon>
        <taxon>Araneoidea</taxon>
        <taxon>Araneidae</taxon>
        <taxon>Araneus</taxon>
    </lineage>
</organism>
<dbReference type="EMBL" id="BGPR01000597">
    <property type="protein sequence ID" value="GBM27889.1"/>
    <property type="molecule type" value="Genomic_DNA"/>
</dbReference>
<accession>A0A4Y2EI10</accession>
<evidence type="ECO:0000256" key="1">
    <source>
        <dbReference type="SAM" id="MobiDB-lite"/>
    </source>
</evidence>
<evidence type="ECO:0000313" key="3">
    <source>
        <dbReference type="Proteomes" id="UP000499080"/>
    </source>
</evidence>
<dbReference type="Proteomes" id="UP000499080">
    <property type="component" value="Unassembled WGS sequence"/>
</dbReference>
<feature type="compositionally biased region" description="Basic and acidic residues" evidence="1">
    <location>
        <begin position="42"/>
        <end position="58"/>
    </location>
</feature>
<reference evidence="2 3" key="1">
    <citation type="journal article" date="2019" name="Sci. Rep.">
        <title>Orb-weaving spider Araneus ventricosus genome elucidates the spidroin gene catalogue.</title>
        <authorList>
            <person name="Kono N."/>
            <person name="Nakamura H."/>
            <person name="Ohtoshi R."/>
            <person name="Moran D.A.P."/>
            <person name="Shinohara A."/>
            <person name="Yoshida Y."/>
            <person name="Fujiwara M."/>
            <person name="Mori M."/>
            <person name="Tomita M."/>
            <person name="Arakawa K."/>
        </authorList>
    </citation>
    <scope>NUCLEOTIDE SEQUENCE [LARGE SCALE GENOMIC DNA]</scope>
</reference>
<feature type="compositionally biased region" description="Basic and acidic residues" evidence="1">
    <location>
        <begin position="71"/>
        <end position="94"/>
    </location>
</feature>
<gene>
    <name evidence="2" type="ORF">AVEN_256687_1</name>
</gene>
<comment type="caution">
    <text evidence="2">The sequence shown here is derived from an EMBL/GenBank/DDBJ whole genome shotgun (WGS) entry which is preliminary data.</text>
</comment>
<proteinExistence type="predicted"/>
<dbReference type="AlphaFoldDB" id="A0A4Y2EI10"/>
<feature type="region of interest" description="Disordered" evidence="1">
    <location>
        <begin position="1"/>
        <end position="94"/>
    </location>
</feature>
<evidence type="ECO:0000313" key="2">
    <source>
        <dbReference type="EMBL" id="GBM27889.1"/>
    </source>
</evidence>
<feature type="compositionally biased region" description="Polar residues" evidence="1">
    <location>
        <begin position="1"/>
        <end position="14"/>
    </location>
</feature>
<name>A0A4Y2EI10_ARAVE</name>
<protein>
    <submittedName>
        <fullName evidence="2">Uncharacterized protein</fullName>
    </submittedName>
</protein>
<feature type="compositionally biased region" description="Polar residues" evidence="1">
    <location>
        <begin position="26"/>
        <end position="39"/>
    </location>
</feature>